<dbReference type="RefSeq" id="WP_390357745.1">
    <property type="nucleotide sequence ID" value="NZ_JBHUIZ010000016.1"/>
</dbReference>
<dbReference type="Gene3D" id="3.40.50.150">
    <property type="entry name" value="Vaccinia Virus protein VP39"/>
    <property type="match status" value="1"/>
</dbReference>
<dbReference type="SUPFAM" id="SSF53335">
    <property type="entry name" value="S-adenosyl-L-methionine-dependent methyltransferases"/>
    <property type="match status" value="1"/>
</dbReference>
<protein>
    <submittedName>
        <fullName evidence="1">Class I SAM-dependent methyltransferase</fullName>
        <ecNumber evidence="1">2.1.-.-</ecNumber>
    </submittedName>
</protein>
<evidence type="ECO:0000313" key="2">
    <source>
        <dbReference type="Proteomes" id="UP001281447"/>
    </source>
</evidence>
<keyword evidence="1" id="KW-0489">Methyltransferase</keyword>
<evidence type="ECO:0000313" key="1">
    <source>
        <dbReference type="EMBL" id="MDY0395550.1"/>
    </source>
</evidence>
<dbReference type="GO" id="GO:0032259">
    <property type="term" value="P:methylation"/>
    <property type="evidence" value="ECO:0007669"/>
    <property type="project" value="UniProtKB-KW"/>
</dbReference>
<accession>A0ABU5C8K1</accession>
<dbReference type="Pfam" id="PF13489">
    <property type="entry name" value="Methyltransf_23"/>
    <property type="match status" value="1"/>
</dbReference>
<dbReference type="EC" id="2.1.-.-" evidence="1"/>
<dbReference type="GO" id="GO:0008168">
    <property type="term" value="F:methyltransferase activity"/>
    <property type="evidence" value="ECO:0007669"/>
    <property type="project" value="UniProtKB-KW"/>
</dbReference>
<keyword evidence="2" id="KW-1185">Reference proteome</keyword>
<comment type="caution">
    <text evidence="1">The sequence shown here is derived from an EMBL/GenBank/DDBJ whole genome shotgun (WGS) entry which is preliminary data.</text>
</comment>
<dbReference type="EMBL" id="JAWDIP010000003">
    <property type="protein sequence ID" value="MDY0395550.1"/>
    <property type="molecule type" value="Genomic_DNA"/>
</dbReference>
<sequence length="281" mass="31482">MGENMVDTILDCMASGRENRSIQRAQTAHRLKLASYWEIGQGDRILEIGCGQGDTTAVLAYLAGKNGFVHGVDVAAPDYGAPITLGDSIAYLQNSFLGERIQVHFETDILEDANNFPTGYYDCAVLSHCSWYFNSIAKLEALLYKLRGFAKKLCFAEWDANAQRADQIAHFLAVLIQAQYESYKRDSSSNIRTLLTSSDIKEIVERTGWQIEKEASFLSPDLQDGKWETDFVLEAFEEELQAIEGVPDKFKALLQSQMKLLETAVRKHPVKPLPVFTLTAK</sequence>
<gene>
    <name evidence="1" type="ORF">RWE15_15340</name>
</gene>
<dbReference type="Proteomes" id="UP001281447">
    <property type="component" value="Unassembled WGS sequence"/>
</dbReference>
<organism evidence="1 2">
    <name type="scientific">Tigheibacillus halophilus</name>
    <dbReference type="NCBI Taxonomy" id="361280"/>
    <lineage>
        <taxon>Bacteria</taxon>
        <taxon>Bacillati</taxon>
        <taxon>Bacillota</taxon>
        <taxon>Bacilli</taxon>
        <taxon>Bacillales</taxon>
        <taxon>Bacillaceae</taxon>
        <taxon>Tigheibacillus</taxon>
    </lineage>
</organism>
<proteinExistence type="predicted"/>
<keyword evidence="1" id="KW-0808">Transferase</keyword>
<reference evidence="1 2" key="1">
    <citation type="submission" date="2023-10" db="EMBL/GenBank/DDBJ databases">
        <title>Virgibacillus halophilus 5B73C genome.</title>
        <authorList>
            <person name="Miliotis G."/>
            <person name="Sengupta P."/>
            <person name="Hameed A."/>
            <person name="Chuvochina M."/>
            <person name="Mcdonagh F."/>
            <person name="Simpson A.C."/>
            <person name="Singh N.K."/>
            <person name="Rekha P.D."/>
            <person name="Raman K."/>
            <person name="Hugenholtz P."/>
            <person name="Venkateswaran K."/>
        </authorList>
    </citation>
    <scope>NUCLEOTIDE SEQUENCE [LARGE SCALE GENOMIC DNA]</scope>
    <source>
        <strain evidence="1 2">5B73C</strain>
    </source>
</reference>
<name>A0ABU5C8K1_9BACI</name>
<dbReference type="InterPro" id="IPR029063">
    <property type="entry name" value="SAM-dependent_MTases_sf"/>
</dbReference>